<sequence>MANRLLILSLAHLCPAKYFSSTYNEPCMDRCDKHGYSYYWCTTQKGWDYCSPAADVDYQGGACLPGYYEYNECLLGGGTSWNMCARVEPKSLRYYTRYSKECIDDCQYYQRGDYFWCHTEDNWEYCSPLTDYTYRGQPCRLGDNCRFVGKGYSWCYTSFNNDWDYCGQVSSGECSYASESRRRKRQSDKTMLICTRKDNVNGKTKLTRFLDKGGQNFIAPVNNRLENEVLDLINQWNNRCSVQSRSNLIRSQNYRIDLQGTFRYNGRTYYNLQIQRNEQRQARKSTTVAQILVPDDTSAEYMRLAFKYSLQMRTRVQIEVEEVDSSDNNKCCTRRKQ</sequence>
<protein>
    <submittedName>
        <fullName evidence="2">Uncharacterized protein</fullName>
    </submittedName>
</protein>
<evidence type="ECO:0000256" key="1">
    <source>
        <dbReference type="SAM" id="SignalP"/>
    </source>
</evidence>
<feature type="chain" id="PRO_5018269120" evidence="1">
    <location>
        <begin position="17"/>
        <end position="337"/>
    </location>
</feature>
<dbReference type="OMA" id="PGECRYS"/>
<dbReference type="GeneTree" id="ENSGT00390000018035"/>
<reference evidence="2 3" key="1">
    <citation type="journal article" date="2014" name="Nat. Genet.">
        <title>Whole-genome sequence of a flatfish provides insights into ZW sex chromosome evolution and adaptation to a benthic lifestyle.</title>
        <authorList>
            <person name="Chen S."/>
            <person name="Zhang G."/>
            <person name="Shao C."/>
            <person name="Huang Q."/>
            <person name="Liu G."/>
            <person name="Zhang P."/>
            <person name="Song W."/>
            <person name="An N."/>
            <person name="Chalopin D."/>
            <person name="Volff J.N."/>
            <person name="Hong Y."/>
            <person name="Li Q."/>
            <person name="Sha Z."/>
            <person name="Zhou H."/>
            <person name="Xie M."/>
            <person name="Yu Q."/>
            <person name="Liu Y."/>
            <person name="Xiang H."/>
            <person name="Wang N."/>
            <person name="Wu K."/>
            <person name="Yang C."/>
            <person name="Zhou Q."/>
            <person name="Liao X."/>
            <person name="Yang L."/>
            <person name="Hu Q."/>
            <person name="Zhang J."/>
            <person name="Meng L."/>
            <person name="Jin L."/>
            <person name="Tian Y."/>
            <person name="Lian J."/>
            <person name="Yang J."/>
            <person name="Miao G."/>
            <person name="Liu S."/>
            <person name="Liang Z."/>
            <person name="Yan F."/>
            <person name="Li Y."/>
            <person name="Sun B."/>
            <person name="Zhang H."/>
            <person name="Zhang J."/>
            <person name="Zhu Y."/>
            <person name="Du M."/>
            <person name="Zhao Y."/>
            <person name="Schartl M."/>
            <person name="Tang Q."/>
            <person name="Wang J."/>
        </authorList>
    </citation>
    <scope>NUCLEOTIDE SEQUENCE</scope>
</reference>
<dbReference type="Proteomes" id="UP000265120">
    <property type="component" value="Chromosome 9"/>
</dbReference>
<keyword evidence="3" id="KW-1185">Reference proteome</keyword>
<feature type="signal peptide" evidence="1">
    <location>
        <begin position="1"/>
        <end position="16"/>
    </location>
</feature>
<dbReference type="PANTHER" id="PTHR34261">
    <property type="entry name" value="APC REGULATOR OF WNT-SIGNALING PATHWAY-RELATED"/>
    <property type="match status" value="1"/>
</dbReference>
<dbReference type="InterPro" id="IPR053358">
    <property type="entry name" value="Diff-assoc_signaling"/>
</dbReference>
<dbReference type="AlphaFoldDB" id="A0A3P8VN61"/>
<reference evidence="2" key="2">
    <citation type="submission" date="2025-08" db="UniProtKB">
        <authorList>
            <consortium name="Ensembl"/>
        </authorList>
    </citation>
    <scope>IDENTIFICATION</scope>
</reference>
<dbReference type="Ensembl" id="ENSCSET00000015883.1">
    <property type="protein sequence ID" value="ENSCSEP00000015689.1"/>
    <property type="gene ID" value="ENSCSEG00000010083.1"/>
</dbReference>
<name>A0A3P8VN61_CYNSE</name>
<dbReference type="PANTHER" id="PTHR34261:SF1">
    <property type="entry name" value="TUBULIN POLYMERIZATION-PROMOTING PROTEIN"/>
    <property type="match status" value="1"/>
</dbReference>
<reference evidence="2" key="3">
    <citation type="submission" date="2025-09" db="UniProtKB">
        <authorList>
            <consortium name="Ensembl"/>
        </authorList>
    </citation>
    <scope>IDENTIFICATION</scope>
</reference>
<evidence type="ECO:0000313" key="3">
    <source>
        <dbReference type="Proteomes" id="UP000265120"/>
    </source>
</evidence>
<accession>A0A3P8VN61</accession>
<dbReference type="InParanoid" id="A0A3P8VN61"/>
<keyword evidence="1" id="KW-0732">Signal</keyword>
<evidence type="ECO:0000313" key="2">
    <source>
        <dbReference type="Ensembl" id="ENSCSEP00000015689.1"/>
    </source>
</evidence>
<proteinExistence type="predicted"/>
<organism evidence="2 3">
    <name type="scientific">Cynoglossus semilaevis</name>
    <name type="common">Tongue sole</name>
    <dbReference type="NCBI Taxonomy" id="244447"/>
    <lineage>
        <taxon>Eukaryota</taxon>
        <taxon>Metazoa</taxon>
        <taxon>Chordata</taxon>
        <taxon>Craniata</taxon>
        <taxon>Vertebrata</taxon>
        <taxon>Euteleostomi</taxon>
        <taxon>Actinopterygii</taxon>
        <taxon>Neopterygii</taxon>
        <taxon>Teleostei</taxon>
        <taxon>Neoteleostei</taxon>
        <taxon>Acanthomorphata</taxon>
        <taxon>Carangaria</taxon>
        <taxon>Pleuronectiformes</taxon>
        <taxon>Pleuronectoidei</taxon>
        <taxon>Cynoglossidae</taxon>
        <taxon>Cynoglossinae</taxon>
        <taxon>Cynoglossus</taxon>
    </lineage>
</organism>